<dbReference type="InterPro" id="IPR003788">
    <property type="entry name" value="NDUFAF7"/>
</dbReference>
<dbReference type="InterPro" id="IPR038375">
    <property type="entry name" value="NDUFAF7_sf"/>
</dbReference>
<keyword evidence="5 7" id="KW-0496">Mitochondrion</keyword>
<dbReference type="GO" id="GO:0035243">
    <property type="term" value="F:protein-arginine omega-N symmetric methyltransferase activity"/>
    <property type="evidence" value="ECO:0007669"/>
    <property type="project" value="UniProtKB-EC"/>
</dbReference>
<evidence type="ECO:0000256" key="6">
    <source>
        <dbReference type="ARBA" id="ARBA00048612"/>
    </source>
</evidence>
<dbReference type="AlphaFoldDB" id="A0A3N4JHT4"/>
<dbReference type="EC" id="2.1.1.320" evidence="7"/>
<dbReference type="PANTHER" id="PTHR12049:SF7">
    <property type="entry name" value="PROTEIN ARGININE METHYLTRANSFERASE NDUFAF7, MITOCHONDRIAL"/>
    <property type="match status" value="1"/>
</dbReference>
<evidence type="ECO:0000313" key="9">
    <source>
        <dbReference type="Proteomes" id="UP000276215"/>
    </source>
</evidence>
<evidence type="ECO:0000256" key="5">
    <source>
        <dbReference type="ARBA" id="ARBA00023128"/>
    </source>
</evidence>
<protein>
    <recommendedName>
        <fullName evidence="7">Protein arginine methyltransferase NDUFAF7</fullName>
        <ecNumber evidence="7">2.1.1.320</ecNumber>
    </recommendedName>
</protein>
<reference evidence="8 9" key="1">
    <citation type="journal article" date="2018" name="Nat. Ecol. Evol.">
        <title>Pezizomycetes genomes reveal the molecular basis of ectomycorrhizal truffle lifestyle.</title>
        <authorList>
            <person name="Murat C."/>
            <person name="Payen T."/>
            <person name="Noel B."/>
            <person name="Kuo A."/>
            <person name="Morin E."/>
            <person name="Chen J."/>
            <person name="Kohler A."/>
            <person name="Krizsan K."/>
            <person name="Balestrini R."/>
            <person name="Da Silva C."/>
            <person name="Montanini B."/>
            <person name="Hainaut M."/>
            <person name="Levati E."/>
            <person name="Barry K.W."/>
            <person name="Belfiori B."/>
            <person name="Cichocki N."/>
            <person name="Clum A."/>
            <person name="Dockter R.B."/>
            <person name="Fauchery L."/>
            <person name="Guy J."/>
            <person name="Iotti M."/>
            <person name="Le Tacon F."/>
            <person name="Lindquist E.A."/>
            <person name="Lipzen A."/>
            <person name="Malagnac F."/>
            <person name="Mello A."/>
            <person name="Molinier V."/>
            <person name="Miyauchi S."/>
            <person name="Poulain J."/>
            <person name="Riccioni C."/>
            <person name="Rubini A."/>
            <person name="Sitrit Y."/>
            <person name="Splivallo R."/>
            <person name="Traeger S."/>
            <person name="Wang M."/>
            <person name="Zifcakova L."/>
            <person name="Wipf D."/>
            <person name="Zambonelli A."/>
            <person name="Paolocci F."/>
            <person name="Nowrousian M."/>
            <person name="Ottonello S."/>
            <person name="Baldrian P."/>
            <person name="Spatafora J.W."/>
            <person name="Henrissat B."/>
            <person name="Nagy L.G."/>
            <person name="Aury J.M."/>
            <person name="Wincker P."/>
            <person name="Grigoriev I.V."/>
            <person name="Bonfante P."/>
            <person name="Martin F.M."/>
        </authorList>
    </citation>
    <scope>NUCLEOTIDE SEQUENCE [LARGE SCALE GENOMIC DNA]</scope>
    <source>
        <strain evidence="8 9">120613-1</strain>
    </source>
</reference>
<dbReference type="GO" id="GO:0005739">
    <property type="term" value="C:mitochondrion"/>
    <property type="evidence" value="ECO:0007669"/>
    <property type="project" value="UniProtKB-SubCell"/>
</dbReference>
<sequence>MKCRITSQLKLLLTLRLRKTYLRPYNSVANCHGIHTTTPTPEAPGKPPYSTPLARYLTEAIEATGPLTLATYMRQCLVSDLGGYYTAERQAGTGDQFGRKGDFITSPEISQVFGELVGIWVVSEWMRQRRPGEKIQIIELGPGRGTLMSDLWRAVLSFKTMANSVEAIYLVEASPSLREAQKILLCGPKIKMREIENGFACQSKVSPKTDIIWYEDFSFIPQAKDRTPYIIAHEFFDALPIHAFTNTDNGWREILVNTSPRKGQFVTKDGVSKLETRFDTPEFALTLANAPTPHSILLPPLSQRYKDLEKVKNATIEISPESLGLMEKISQKIGEAGAGAALIMDYGTSDTVPANSLRGILKHEVCSPFSRPGEVDISVDVDFTALAEQAIKSPKKVEVHGPVKQGAFLGMLGIKERTEFLIRELKKKKKPNDGWDVKVEDTEDKEKALMSGYDRLVGEHAGGMGAIYKALAVVPERRGRRPVGFGGDVSGNKD</sequence>
<organism evidence="8 9">
    <name type="scientific">Choiromyces venosus 120613-1</name>
    <dbReference type="NCBI Taxonomy" id="1336337"/>
    <lineage>
        <taxon>Eukaryota</taxon>
        <taxon>Fungi</taxon>
        <taxon>Dikarya</taxon>
        <taxon>Ascomycota</taxon>
        <taxon>Pezizomycotina</taxon>
        <taxon>Pezizomycetes</taxon>
        <taxon>Pezizales</taxon>
        <taxon>Tuberaceae</taxon>
        <taxon>Choiromyces</taxon>
    </lineage>
</organism>
<evidence type="ECO:0000256" key="2">
    <source>
        <dbReference type="ARBA" id="ARBA00005891"/>
    </source>
</evidence>
<comment type="subcellular location">
    <subcellularLocation>
        <location evidence="1 7">Mitochondrion</location>
    </subcellularLocation>
</comment>
<name>A0A3N4JHT4_9PEZI</name>
<keyword evidence="9" id="KW-1185">Reference proteome</keyword>
<dbReference type="Proteomes" id="UP000276215">
    <property type="component" value="Unassembled WGS sequence"/>
</dbReference>
<comment type="function">
    <text evidence="7">Arginine methyltransferase involved in the assembly or stability of mitochondrial NADH:ubiquinone oxidoreductase complex (complex I).</text>
</comment>
<accession>A0A3N4JHT4</accession>
<dbReference type="STRING" id="1336337.A0A3N4JHT4"/>
<keyword evidence="3 7" id="KW-0489">Methyltransferase</keyword>
<comment type="catalytic activity">
    <reaction evidence="6 7">
        <text>L-arginyl-[protein] + 2 S-adenosyl-L-methionine = N(omega),N(omega)'-dimethyl-L-arginyl-[protein] + 2 S-adenosyl-L-homocysteine + 2 H(+)</text>
        <dbReference type="Rhea" id="RHEA:48108"/>
        <dbReference type="Rhea" id="RHEA-COMP:10532"/>
        <dbReference type="Rhea" id="RHEA-COMP:11992"/>
        <dbReference type="ChEBI" id="CHEBI:15378"/>
        <dbReference type="ChEBI" id="CHEBI:29965"/>
        <dbReference type="ChEBI" id="CHEBI:57856"/>
        <dbReference type="ChEBI" id="CHEBI:59789"/>
        <dbReference type="ChEBI" id="CHEBI:88221"/>
        <dbReference type="EC" id="2.1.1.320"/>
    </reaction>
</comment>
<evidence type="ECO:0000256" key="1">
    <source>
        <dbReference type="ARBA" id="ARBA00004173"/>
    </source>
</evidence>
<dbReference type="Gene3D" id="3.40.50.12710">
    <property type="match status" value="1"/>
</dbReference>
<dbReference type="EMBL" id="ML120401">
    <property type="protein sequence ID" value="RPA97832.1"/>
    <property type="molecule type" value="Genomic_DNA"/>
</dbReference>
<dbReference type="PANTHER" id="PTHR12049">
    <property type="entry name" value="PROTEIN ARGININE METHYLTRANSFERASE NDUFAF7, MITOCHONDRIAL"/>
    <property type="match status" value="1"/>
</dbReference>
<evidence type="ECO:0000256" key="7">
    <source>
        <dbReference type="RuleBase" id="RU364114"/>
    </source>
</evidence>
<dbReference type="GO" id="GO:0032259">
    <property type="term" value="P:methylation"/>
    <property type="evidence" value="ECO:0007669"/>
    <property type="project" value="UniProtKB-KW"/>
</dbReference>
<dbReference type="InterPro" id="IPR029063">
    <property type="entry name" value="SAM-dependent_MTases_sf"/>
</dbReference>
<evidence type="ECO:0000313" key="8">
    <source>
        <dbReference type="EMBL" id="RPA97832.1"/>
    </source>
</evidence>
<evidence type="ECO:0000256" key="3">
    <source>
        <dbReference type="ARBA" id="ARBA00022603"/>
    </source>
</evidence>
<evidence type="ECO:0000256" key="4">
    <source>
        <dbReference type="ARBA" id="ARBA00022679"/>
    </source>
</evidence>
<dbReference type="GO" id="GO:0032981">
    <property type="term" value="P:mitochondrial respiratory chain complex I assembly"/>
    <property type="evidence" value="ECO:0007669"/>
    <property type="project" value="TreeGrafter"/>
</dbReference>
<gene>
    <name evidence="8" type="ORF">L873DRAFT_1809308</name>
</gene>
<keyword evidence="4 7" id="KW-0808">Transferase</keyword>
<comment type="similarity">
    <text evidence="2 7">Belongs to the NDUFAF7 family.</text>
</comment>
<dbReference type="Pfam" id="PF02636">
    <property type="entry name" value="Methyltransf_28"/>
    <property type="match status" value="1"/>
</dbReference>
<dbReference type="OrthoDB" id="5595109at2759"/>
<proteinExistence type="inferred from homology"/>
<dbReference type="SUPFAM" id="SSF53335">
    <property type="entry name" value="S-adenosyl-L-methionine-dependent methyltransferases"/>
    <property type="match status" value="1"/>
</dbReference>